<dbReference type="AlphaFoldDB" id="A0AA47N2S0"/>
<organism evidence="1 2">
    <name type="scientific">Merluccius polli</name>
    <name type="common">Benguela hake</name>
    <name type="synonym">Merluccius cadenati</name>
    <dbReference type="NCBI Taxonomy" id="89951"/>
    <lineage>
        <taxon>Eukaryota</taxon>
        <taxon>Metazoa</taxon>
        <taxon>Chordata</taxon>
        <taxon>Craniata</taxon>
        <taxon>Vertebrata</taxon>
        <taxon>Euteleostomi</taxon>
        <taxon>Actinopterygii</taxon>
        <taxon>Neopterygii</taxon>
        <taxon>Teleostei</taxon>
        <taxon>Neoteleostei</taxon>
        <taxon>Acanthomorphata</taxon>
        <taxon>Zeiogadaria</taxon>
        <taxon>Gadariae</taxon>
        <taxon>Gadiformes</taxon>
        <taxon>Gadoidei</taxon>
        <taxon>Merlucciidae</taxon>
        <taxon>Merluccius</taxon>
    </lineage>
</organism>
<gene>
    <name evidence="1" type="ORF">N1851_007649</name>
</gene>
<protein>
    <submittedName>
        <fullName evidence="1">Uncharacterized protein</fullName>
    </submittedName>
</protein>
<proteinExistence type="predicted"/>
<dbReference type="EMBL" id="JAOPHQ010001418">
    <property type="protein sequence ID" value="KAK0151169.1"/>
    <property type="molecule type" value="Genomic_DNA"/>
</dbReference>
<accession>A0AA47N2S0</accession>
<dbReference type="Proteomes" id="UP001174136">
    <property type="component" value="Unassembled WGS sequence"/>
</dbReference>
<evidence type="ECO:0000313" key="1">
    <source>
        <dbReference type="EMBL" id="KAK0151169.1"/>
    </source>
</evidence>
<name>A0AA47N2S0_MERPO</name>
<keyword evidence="2" id="KW-1185">Reference proteome</keyword>
<comment type="caution">
    <text evidence="1">The sequence shown here is derived from an EMBL/GenBank/DDBJ whole genome shotgun (WGS) entry which is preliminary data.</text>
</comment>
<evidence type="ECO:0000313" key="2">
    <source>
        <dbReference type="Proteomes" id="UP001174136"/>
    </source>
</evidence>
<sequence>MTVPVHLFIKLHQELLFSGRDDREKGYTRHLFLGQITLQLPWEFIISSSDPLRWEHDTQMQHWQDIKVRELLLIRREEEIRRQVTGTVRDTAIYKNISNMLSERRK</sequence>
<reference evidence="1" key="1">
    <citation type="journal article" date="2023" name="Front. Mar. Sci.">
        <title>A new Merluccius polli reference genome to investigate the effects of global change in West African waters.</title>
        <authorList>
            <person name="Mateo J.L."/>
            <person name="Blanco-Fernandez C."/>
            <person name="Garcia-Vazquez E."/>
            <person name="Machado-Schiaffino G."/>
        </authorList>
    </citation>
    <scope>NUCLEOTIDE SEQUENCE</scope>
    <source>
        <strain evidence="1">C29</strain>
        <tissue evidence="1">Fin</tissue>
    </source>
</reference>